<dbReference type="GO" id="GO:0046872">
    <property type="term" value="F:metal ion binding"/>
    <property type="evidence" value="ECO:0007669"/>
    <property type="project" value="UniProtKB-KW"/>
</dbReference>
<evidence type="ECO:0000256" key="2">
    <source>
        <dbReference type="ARBA" id="ARBA00022723"/>
    </source>
</evidence>
<evidence type="ECO:0000256" key="5">
    <source>
        <dbReference type="ARBA" id="ARBA00023049"/>
    </source>
</evidence>
<keyword evidence="5" id="KW-0482">Metalloprotease</keyword>
<protein>
    <submittedName>
        <fullName evidence="8">DNA repair protein RadC</fullName>
    </submittedName>
</protein>
<dbReference type="NCBIfam" id="TIGR00608">
    <property type="entry name" value="radc"/>
    <property type="match status" value="1"/>
</dbReference>
<dbReference type="Gene3D" id="3.40.140.10">
    <property type="entry name" value="Cytidine Deaminase, domain 2"/>
    <property type="match status" value="1"/>
</dbReference>
<dbReference type="InterPro" id="IPR046778">
    <property type="entry name" value="UPF0758_N"/>
</dbReference>
<dbReference type="Pfam" id="PF20582">
    <property type="entry name" value="UPF0758_N"/>
    <property type="match status" value="1"/>
</dbReference>
<dbReference type="GO" id="GO:0008237">
    <property type="term" value="F:metallopeptidase activity"/>
    <property type="evidence" value="ECO:0007669"/>
    <property type="project" value="UniProtKB-KW"/>
</dbReference>
<dbReference type="SUPFAM" id="SSF102712">
    <property type="entry name" value="JAB1/MPN domain"/>
    <property type="match status" value="1"/>
</dbReference>
<name>A0A5C1QPE1_9SPIO</name>
<evidence type="ECO:0000256" key="3">
    <source>
        <dbReference type="ARBA" id="ARBA00022801"/>
    </source>
</evidence>
<dbReference type="PANTHER" id="PTHR30471">
    <property type="entry name" value="DNA REPAIR PROTEIN RADC"/>
    <property type="match status" value="1"/>
</dbReference>
<evidence type="ECO:0000313" key="9">
    <source>
        <dbReference type="Proteomes" id="UP000324209"/>
    </source>
</evidence>
<dbReference type="InterPro" id="IPR020891">
    <property type="entry name" value="UPF0758_CS"/>
</dbReference>
<dbReference type="InterPro" id="IPR025657">
    <property type="entry name" value="RadC_JAB"/>
</dbReference>
<dbReference type="PROSITE" id="PS50249">
    <property type="entry name" value="MPN"/>
    <property type="match status" value="1"/>
</dbReference>
<keyword evidence="9" id="KW-1185">Reference proteome</keyword>
<evidence type="ECO:0000256" key="6">
    <source>
        <dbReference type="RuleBase" id="RU003797"/>
    </source>
</evidence>
<feature type="domain" description="MPN" evidence="7">
    <location>
        <begin position="103"/>
        <end position="224"/>
    </location>
</feature>
<gene>
    <name evidence="8" type="primary">radC</name>
    <name evidence="8" type="ORF">EXM22_03435</name>
</gene>
<accession>A0A5C1QPE1</accession>
<dbReference type="Pfam" id="PF04002">
    <property type="entry name" value="RadC"/>
    <property type="match status" value="1"/>
</dbReference>
<keyword evidence="2" id="KW-0479">Metal-binding</keyword>
<reference evidence="8 9" key="1">
    <citation type="submission" date="2019-02" db="EMBL/GenBank/DDBJ databases">
        <title>Complete Genome Sequence and Methylome Analysis of free living Spirochaetas.</title>
        <authorList>
            <person name="Fomenkov A."/>
            <person name="Dubinina G."/>
            <person name="Leshcheva N."/>
            <person name="Mikheeva N."/>
            <person name="Grabovich M."/>
            <person name="Vincze T."/>
            <person name="Roberts R.J."/>
        </authorList>
    </citation>
    <scope>NUCLEOTIDE SEQUENCE [LARGE SCALE GENOMIC DNA]</scope>
    <source>
        <strain evidence="8 9">K2</strain>
    </source>
</reference>
<organism evidence="8 9">
    <name type="scientific">Oceanispirochaeta crateris</name>
    <dbReference type="NCBI Taxonomy" id="2518645"/>
    <lineage>
        <taxon>Bacteria</taxon>
        <taxon>Pseudomonadati</taxon>
        <taxon>Spirochaetota</taxon>
        <taxon>Spirochaetia</taxon>
        <taxon>Spirochaetales</taxon>
        <taxon>Spirochaetaceae</taxon>
        <taxon>Oceanispirochaeta</taxon>
    </lineage>
</organism>
<dbReference type="AlphaFoldDB" id="A0A5C1QPE1"/>
<proteinExistence type="inferred from homology"/>
<comment type="similarity">
    <text evidence="6">Belongs to the UPF0758 family.</text>
</comment>
<dbReference type="EMBL" id="CP036150">
    <property type="protein sequence ID" value="QEN09853.1"/>
    <property type="molecule type" value="Genomic_DNA"/>
</dbReference>
<evidence type="ECO:0000256" key="1">
    <source>
        <dbReference type="ARBA" id="ARBA00022670"/>
    </source>
</evidence>
<dbReference type="GO" id="GO:0006508">
    <property type="term" value="P:proteolysis"/>
    <property type="evidence" value="ECO:0007669"/>
    <property type="project" value="UniProtKB-KW"/>
</dbReference>
<dbReference type="KEGG" id="ock:EXM22_03435"/>
<keyword evidence="4" id="KW-0862">Zinc</keyword>
<keyword evidence="3" id="KW-0378">Hydrolase</keyword>
<dbReference type="PANTHER" id="PTHR30471:SF3">
    <property type="entry name" value="UPF0758 PROTEIN YEES-RELATED"/>
    <property type="match status" value="1"/>
</dbReference>
<dbReference type="CDD" id="cd08071">
    <property type="entry name" value="MPN_DUF2466"/>
    <property type="match status" value="1"/>
</dbReference>
<dbReference type="OrthoDB" id="9804482at2"/>
<dbReference type="InterPro" id="IPR037518">
    <property type="entry name" value="MPN"/>
</dbReference>
<keyword evidence="1" id="KW-0645">Protease</keyword>
<dbReference type="PROSITE" id="PS01302">
    <property type="entry name" value="UPF0758"/>
    <property type="match status" value="1"/>
</dbReference>
<evidence type="ECO:0000256" key="4">
    <source>
        <dbReference type="ARBA" id="ARBA00022833"/>
    </source>
</evidence>
<evidence type="ECO:0000259" key="7">
    <source>
        <dbReference type="PROSITE" id="PS50249"/>
    </source>
</evidence>
<dbReference type="NCBIfam" id="NF000642">
    <property type="entry name" value="PRK00024.1"/>
    <property type="match status" value="1"/>
</dbReference>
<sequence>MKTYRLTKISAMSVFDRPREKLRDRGAESLSDIELMAILIGSGSKKNPVEKIASQVLKLTDESNIVLEADDFLSIEGIGPAKATLLAASMELSRRIYSPRNRKIMSPADIYPLLSHYGDRQQEYFFSICLNGAHEVIDITTVSKGILNRTIIHPREIFSTAIELRSASLVVAHNHPSGNLEPSKEDRDITYRLQKAGVLLGIELLDHVIFSHKGYYSFLEENKI</sequence>
<dbReference type="InterPro" id="IPR001405">
    <property type="entry name" value="UPF0758"/>
</dbReference>
<evidence type="ECO:0000313" key="8">
    <source>
        <dbReference type="EMBL" id="QEN09853.1"/>
    </source>
</evidence>
<dbReference type="Proteomes" id="UP000324209">
    <property type="component" value="Chromosome"/>
</dbReference>